<dbReference type="Proteomes" id="UP000663828">
    <property type="component" value="Unassembled WGS sequence"/>
</dbReference>
<accession>A0A813VVI5</accession>
<dbReference type="InterPro" id="IPR015915">
    <property type="entry name" value="Kelch-typ_b-propeller"/>
</dbReference>
<name>A0A813VVI5_ADIRI</name>
<reference evidence="3" key="1">
    <citation type="submission" date="2021-02" db="EMBL/GenBank/DDBJ databases">
        <authorList>
            <person name="Nowell W R."/>
        </authorList>
    </citation>
    <scope>NUCLEOTIDE SEQUENCE</scope>
</reference>
<dbReference type="PANTHER" id="PTHR45632:SF3">
    <property type="entry name" value="KELCH-LIKE PROTEIN 32"/>
    <property type="match status" value="1"/>
</dbReference>
<comment type="caution">
    <text evidence="3">The sequence shown here is derived from an EMBL/GenBank/DDBJ whole genome shotgun (WGS) entry which is preliminary data.</text>
</comment>
<evidence type="ECO:0000256" key="2">
    <source>
        <dbReference type="ARBA" id="ARBA00022737"/>
    </source>
</evidence>
<proteinExistence type="predicted"/>
<dbReference type="Gene3D" id="2.120.10.80">
    <property type="entry name" value="Kelch-type beta propeller"/>
    <property type="match status" value="1"/>
</dbReference>
<dbReference type="EMBL" id="CAJNOR010000238">
    <property type="protein sequence ID" value="CAF0851605.1"/>
    <property type="molecule type" value="Genomic_DNA"/>
</dbReference>
<keyword evidence="1" id="KW-0880">Kelch repeat</keyword>
<keyword evidence="4" id="KW-1185">Reference proteome</keyword>
<dbReference type="SUPFAM" id="SSF117281">
    <property type="entry name" value="Kelch motif"/>
    <property type="match status" value="1"/>
</dbReference>
<protein>
    <submittedName>
        <fullName evidence="3">Uncharacterized protein</fullName>
    </submittedName>
</protein>
<evidence type="ECO:0000256" key="1">
    <source>
        <dbReference type="ARBA" id="ARBA00022441"/>
    </source>
</evidence>
<evidence type="ECO:0000313" key="4">
    <source>
        <dbReference type="Proteomes" id="UP000663828"/>
    </source>
</evidence>
<keyword evidence="2" id="KW-0677">Repeat</keyword>
<sequence length="361" mass="41359">MLQQFYQEPIYSVQQQACFQVKQLKYLLCRSSHSDDCYRDYLEKNLTVGFGQLKESEYEKIEYAKPSLVILSPTIEMDEVEIMKLTDKLVLALENRHEYRKRYGIVHADKSSYIIGGYILNAGNLARQMSTHDYKYDHKAELLQPITSLPATLISFGLATDGKYIVAVGGHSPSNRPSAECFLMDIDNLPEKWVALPNLPLPTSGPGVGMFDGEIHVIGGFDILSSESITHGEYYRLTWPTDTQWRKQTSIESIRARSLVLLIPNRSAPLGRLIYVAGGYNVNTKRRPMVVPTILMFEEKDKQWKLVTTIPNFKLLHGLSFFEDKLHVSESIVKSEHDYDTRIIRSYDFTTNQWMESSKAR</sequence>
<dbReference type="PANTHER" id="PTHR45632">
    <property type="entry name" value="LD33804P"/>
    <property type="match status" value="1"/>
</dbReference>
<evidence type="ECO:0000313" key="3">
    <source>
        <dbReference type="EMBL" id="CAF0851605.1"/>
    </source>
</evidence>
<dbReference type="AlphaFoldDB" id="A0A813VVI5"/>
<organism evidence="3 4">
    <name type="scientific">Adineta ricciae</name>
    <name type="common">Rotifer</name>
    <dbReference type="NCBI Taxonomy" id="249248"/>
    <lineage>
        <taxon>Eukaryota</taxon>
        <taxon>Metazoa</taxon>
        <taxon>Spiralia</taxon>
        <taxon>Gnathifera</taxon>
        <taxon>Rotifera</taxon>
        <taxon>Eurotatoria</taxon>
        <taxon>Bdelloidea</taxon>
        <taxon>Adinetida</taxon>
        <taxon>Adinetidae</taxon>
        <taxon>Adineta</taxon>
    </lineage>
</organism>
<gene>
    <name evidence="3" type="ORF">XAT740_LOCUS5511</name>
</gene>